<feature type="domain" description="M23ase beta-sheet core" evidence="5">
    <location>
        <begin position="354"/>
        <end position="452"/>
    </location>
</feature>
<dbReference type="Gene3D" id="6.10.250.3150">
    <property type="match status" value="1"/>
</dbReference>
<feature type="signal peptide" evidence="4">
    <location>
        <begin position="1"/>
        <end position="26"/>
    </location>
</feature>
<feature type="compositionally biased region" description="Basic and acidic residues" evidence="3">
    <location>
        <begin position="237"/>
        <end position="257"/>
    </location>
</feature>
<dbReference type="EMBL" id="JAEINH010000006">
    <property type="protein sequence ID" value="MBI9115106.1"/>
    <property type="molecule type" value="Genomic_DNA"/>
</dbReference>
<gene>
    <name evidence="6" type="ORF">JAV76_08815</name>
</gene>
<feature type="compositionally biased region" description="Pro residues" evidence="3">
    <location>
        <begin position="300"/>
        <end position="315"/>
    </location>
</feature>
<evidence type="ECO:0000256" key="1">
    <source>
        <dbReference type="ARBA" id="ARBA00022729"/>
    </source>
</evidence>
<organism evidence="6 7">
    <name type="scientific">Sanguibacter suaedae</name>
    <dbReference type="NCBI Taxonomy" id="2795737"/>
    <lineage>
        <taxon>Bacteria</taxon>
        <taxon>Bacillati</taxon>
        <taxon>Actinomycetota</taxon>
        <taxon>Actinomycetes</taxon>
        <taxon>Micrococcales</taxon>
        <taxon>Sanguibacteraceae</taxon>
        <taxon>Sanguibacter</taxon>
    </lineage>
</organism>
<dbReference type="InterPro" id="IPR050570">
    <property type="entry name" value="Cell_wall_metabolism_enzyme"/>
</dbReference>
<dbReference type="RefSeq" id="WP_198733670.1">
    <property type="nucleotide sequence ID" value="NZ_JAEINH010000006.1"/>
</dbReference>
<evidence type="ECO:0000256" key="4">
    <source>
        <dbReference type="SAM" id="SignalP"/>
    </source>
</evidence>
<keyword evidence="1 4" id="KW-0732">Signal</keyword>
<dbReference type="AlphaFoldDB" id="A0A934MBA4"/>
<feature type="coiled-coil region" evidence="2">
    <location>
        <begin position="26"/>
        <end position="116"/>
    </location>
</feature>
<evidence type="ECO:0000256" key="2">
    <source>
        <dbReference type="SAM" id="Coils"/>
    </source>
</evidence>
<keyword evidence="2" id="KW-0175">Coiled coil</keyword>
<dbReference type="InterPro" id="IPR011055">
    <property type="entry name" value="Dup_hybrid_motif"/>
</dbReference>
<evidence type="ECO:0000256" key="3">
    <source>
        <dbReference type="SAM" id="MobiDB-lite"/>
    </source>
</evidence>
<proteinExistence type="predicted"/>
<protein>
    <submittedName>
        <fullName evidence="6">Peptidoglycan DD-metalloendopeptidase family protein</fullName>
    </submittedName>
</protein>
<reference evidence="6" key="1">
    <citation type="submission" date="2020-12" db="EMBL/GenBank/DDBJ databases">
        <title>Sanguibacter suaedae sp. nov., isolated from Suaeda aralocaspica.</title>
        <authorList>
            <person name="Ma Q."/>
        </authorList>
    </citation>
    <scope>NUCLEOTIDE SEQUENCE</scope>
    <source>
        <strain evidence="6">YZGR15</strain>
    </source>
</reference>
<dbReference type="Pfam" id="PF01551">
    <property type="entry name" value="Peptidase_M23"/>
    <property type="match status" value="1"/>
</dbReference>
<feature type="region of interest" description="Disordered" evidence="3">
    <location>
        <begin position="236"/>
        <end position="262"/>
    </location>
</feature>
<feature type="region of interest" description="Disordered" evidence="3">
    <location>
        <begin position="284"/>
        <end position="320"/>
    </location>
</feature>
<evidence type="ECO:0000259" key="5">
    <source>
        <dbReference type="Pfam" id="PF01551"/>
    </source>
</evidence>
<dbReference type="PANTHER" id="PTHR21666">
    <property type="entry name" value="PEPTIDASE-RELATED"/>
    <property type="match status" value="1"/>
</dbReference>
<name>A0A934MBA4_9MICO</name>
<keyword evidence="7" id="KW-1185">Reference proteome</keyword>
<dbReference type="Gene3D" id="2.70.70.10">
    <property type="entry name" value="Glucose Permease (Domain IIA)"/>
    <property type="match status" value="1"/>
</dbReference>
<dbReference type="InterPro" id="IPR016047">
    <property type="entry name" value="M23ase_b-sheet_dom"/>
</dbReference>
<dbReference type="CDD" id="cd12797">
    <property type="entry name" value="M23_peptidase"/>
    <property type="match status" value="1"/>
</dbReference>
<dbReference type="GO" id="GO:0004222">
    <property type="term" value="F:metalloendopeptidase activity"/>
    <property type="evidence" value="ECO:0007669"/>
    <property type="project" value="TreeGrafter"/>
</dbReference>
<dbReference type="PANTHER" id="PTHR21666:SF289">
    <property type="entry name" value="L-ALA--D-GLU ENDOPEPTIDASE"/>
    <property type="match status" value="1"/>
</dbReference>
<dbReference type="Proteomes" id="UP000602087">
    <property type="component" value="Unassembled WGS sequence"/>
</dbReference>
<sequence>MTRLRSAIAAAVALVLLGGLGLPAVADDLDDRLTDAQNQQDAAKNQLDAVTADLAETDSELAQAYIDLQNIEAQLPVAEATLAQAEATLEAAEREADSLAQRLSDAEAEEVTLTAEIATNEEAATDARNGVAEMARQAARGDMGISGLELVVGAQSTDQFVSDYNMAQTAMRTQSSSLDDLRQTEAVTRNSEVRLDAVKVAIADLKTQADAKVVEADTARTEAQDARDDVEDLIDEQQEKKDTIASRRAAEEKRQKELASQNETLRDEIQDIIGLKEAERARIAAEQEAARKAAAAKPAPAAPPAPAPAPAPAPPASGGGAPATGRVLGYPTAVPYITSRYGWRLHPVLGYSRLHAGTDFRAYCGTPIYASAAGTVQWTKYRNGFGNQVLVDHGWVNGSSLMTSYNHLTSFAVSGGQSVAKGQLVGYSGNTGLGTACHLHLEVYVNGGTVDPMSMI</sequence>
<accession>A0A934MBA4</accession>
<dbReference type="SUPFAM" id="SSF51261">
    <property type="entry name" value="Duplicated hybrid motif"/>
    <property type="match status" value="1"/>
</dbReference>
<feature type="chain" id="PRO_5037389232" evidence="4">
    <location>
        <begin position="27"/>
        <end position="456"/>
    </location>
</feature>
<evidence type="ECO:0000313" key="6">
    <source>
        <dbReference type="EMBL" id="MBI9115106.1"/>
    </source>
</evidence>
<comment type="caution">
    <text evidence="6">The sequence shown here is derived from an EMBL/GenBank/DDBJ whole genome shotgun (WGS) entry which is preliminary data.</text>
</comment>
<evidence type="ECO:0000313" key="7">
    <source>
        <dbReference type="Proteomes" id="UP000602087"/>
    </source>
</evidence>